<keyword evidence="2" id="KW-0813">Transport</keyword>
<dbReference type="GO" id="GO:0019808">
    <property type="term" value="F:polyamine binding"/>
    <property type="evidence" value="ECO:0007669"/>
    <property type="project" value="InterPro"/>
</dbReference>
<dbReference type="KEGG" id="pef:A7E78_11485"/>
<dbReference type="Pfam" id="PF13343">
    <property type="entry name" value="SBP_bac_6"/>
    <property type="match status" value="1"/>
</dbReference>
<dbReference type="GO" id="GO:0015846">
    <property type="term" value="P:polyamine transport"/>
    <property type="evidence" value="ECO:0007669"/>
    <property type="project" value="InterPro"/>
</dbReference>
<dbReference type="PANTHER" id="PTHR30222:SF17">
    <property type="entry name" value="SPERMIDINE_PUTRESCINE-BINDING PERIPLASMIC PROTEIN"/>
    <property type="match status" value="1"/>
</dbReference>
<dbReference type="RefSeq" id="WP_072284445.1">
    <property type="nucleotide sequence ID" value="NZ_CP015519.1"/>
</dbReference>
<evidence type="ECO:0000256" key="2">
    <source>
        <dbReference type="ARBA" id="ARBA00022448"/>
    </source>
</evidence>
<dbReference type="GO" id="GO:0042597">
    <property type="term" value="C:periplasmic space"/>
    <property type="evidence" value="ECO:0007669"/>
    <property type="project" value="UniProtKB-SubCell"/>
</dbReference>
<sequence length="373" mass="41790">MEKVLWKAIIAMACVLATMTLLMTPGCKQKQAEEEKTTLRITCWAGYAKPYEAEFKALVKEKYQVDVALSVHNPTDQDEFFLAVQNDTADLISPPIELPKTPRFYSYDESNPYLQPVDINNIPNLKKMLPVFRNDTTPIYDGRRYGVPYNCGPYGLAYNADQVGTAPDSWNILWDPAFAGKYTINNNFPKVNVWITALALGYSYDDIFDIDNLDRAKVQKQLDLLAKNAKSLWDGAANPAEFPELALATTWGFAAQQANIQGGNWLLAAPKEGGSAWIDAWYIGAGAKGLTKQLAEEWINFMLAEKQQADVVKSQGVSPVITDPGQTLSDKEKSMFHVGDNDYFKTVALWRVMTEETEQAFGAMWQEAKKNRP</sequence>
<gene>
    <name evidence="6" type="ORF">A7E78_11485</name>
</gene>
<reference evidence="6 7" key="1">
    <citation type="journal article" date="2017" name="Genome Announc.">
        <title>Complete Genome Sequences of Two Acetylene-Fermenting Pelobacter acetylenicus Strains.</title>
        <authorList>
            <person name="Sutton J.M."/>
            <person name="Baesman S.M."/>
            <person name="Fierst J.L."/>
            <person name="Poret-Peterson A.T."/>
            <person name="Oremland R.S."/>
            <person name="Dunlap D.S."/>
            <person name="Akob D.M."/>
        </authorList>
    </citation>
    <scope>NUCLEOTIDE SEQUENCE [LARGE SCALE GENOMIC DNA]</scope>
    <source>
        <strain evidence="6 7">SFB93</strain>
    </source>
</reference>
<evidence type="ECO:0000256" key="3">
    <source>
        <dbReference type="ARBA" id="ARBA00022729"/>
    </source>
</evidence>
<proteinExistence type="predicted"/>
<organism evidence="6 7">
    <name type="scientific">Syntrophotalea acetylenivorans</name>
    <dbReference type="NCBI Taxonomy" id="1842532"/>
    <lineage>
        <taxon>Bacteria</taxon>
        <taxon>Pseudomonadati</taxon>
        <taxon>Thermodesulfobacteriota</taxon>
        <taxon>Desulfuromonadia</taxon>
        <taxon>Desulfuromonadales</taxon>
        <taxon>Syntrophotaleaceae</taxon>
        <taxon>Syntrophotalea</taxon>
    </lineage>
</organism>
<dbReference type="Gene3D" id="3.40.190.10">
    <property type="entry name" value="Periplasmic binding protein-like II"/>
    <property type="match status" value="2"/>
</dbReference>
<evidence type="ECO:0000313" key="7">
    <source>
        <dbReference type="Proteomes" id="UP000182517"/>
    </source>
</evidence>
<evidence type="ECO:0000313" key="6">
    <source>
        <dbReference type="EMBL" id="APG28416.1"/>
    </source>
</evidence>
<dbReference type="EMBL" id="CP015519">
    <property type="protein sequence ID" value="APG28416.1"/>
    <property type="molecule type" value="Genomic_DNA"/>
</dbReference>
<dbReference type="AlphaFoldDB" id="A0A1L3GR33"/>
<keyword evidence="3 5" id="KW-0732">Signal</keyword>
<protein>
    <submittedName>
        <fullName evidence="6">ABC transporter substrate-binding protein</fullName>
    </submittedName>
</protein>
<dbReference type="OrthoDB" id="9769319at2"/>
<dbReference type="Proteomes" id="UP000182517">
    <property type="component" value="Chromosome"/>
</dbReference>
<evidence type="ECO:0000256" key="1">
    <source>
        <dbReference type="ARBA" id="ARBA00004418"/>
    </source>
</evidence>
<dbReference type="STRING" id="1842532.A7E78_11485"/>
<accession>A0A1L3GR33</accession>
<feature type="chain" id="PRO_5010271653" evidence="5">
    <location>
        <begin position="24"/>
        <end position="373"/>
    </location>
</feature>
<evidence type="ECO:0000256" key="4">
    <source>
        <dbReference type="ARBA" id="ARBA00022764"/>
    </source>
</evidence>
<dbReference type="PANTHER" id="PTHR30222">
    <property type="entry name" value="SPERMIDINE/PUTRESCINE-BINDING PERIPLASMIC PROTEIN"/>
    <property type="match status" value="1"/>
</dbReference>
<evidence type="ECO:0000256" key="5">
    <source>
        <dbReference type="SAM" id="SignalP"/>
    </source>
</evidence>
<keyword evidence="4" id="KW-0574">Periplasm</keyword>
<dbReference type="PRINTS" id="PR00909">
    <property type="entry name" value="SPERMDNBNDNG"/>
</dbReference>
<comment type="subcellular location">
    <subcellularLocation>
        <location evidence="1">Periplasm</location>
    </subcellularLocation>
</comment>
<name>A0A1L3GR33_9BACT</name>
<keyword evidence="7" id="KW-1185">Reference proteome</keyword>
<dbReference type="InterPro" id="IPR001188">
    <property type="entry name" value="Sperm_putr-bd"/>
</dbReference>
<feature type="signal peptide" evidence="5">
    <location>
        <begin position="1"/>
        <end position="23"/>
    </location>
</feature>
<dbReference type="SUPFAM" id="SSF53850">
    <property type="entry name" value="Periplasmic binding protein-like II"/>
    <property type="match status" value="1"/>
</dbReference>